<dbReference type="BioCyc" id="CNIT1237085:G1324-190-MONOMER"/>
<dbReference type="GO" id="GO:0032259">
    <property type="term" value="P:methylation"/>
    <property type="evidence" value="ECO:0007669"/>
    <property type="project" value="UniProtKB-KW"/>
</dbReference>
<keyword evidence="3" id="KW-1185">Reference proteome</keyword>
<dbReference type="NCBIfam" id="TIGR01444">
    <property type="entry name" value="fkbM_fam"/>
    <property type="match status" value="1"/>
</dbReference>
<dbReference type="EMBL" id="CP002408">
    <property type="protein sequence ID" value="AFU57139.1"/>
    <property type="molecule type" value="Genomic_DNA"/>
</dbReference>
<accession>K0ILK7</accession>
<dbReference type="AlphaFoldDB" id="K0ILK7"/>
<dbReference type="CDD" id="cd02440">
    <property type="entry name" value="AdoMet_MTases"/>
    <property type="match status" value="1"/>
</dbReference>
<dbReference type="Gene3D" id="3.40.50.150">
    <property type="entry name" value="Vaccinia Virus protein VP39"/>
    <property type="match status" value="1"/>
</dbReference>
<name>K0ILK7_NITGG</name>
<dbReference type="HOGENOM" id="CLU_1096738_0_0_2"/>
<organism evidence="2 3">
    <name type="scientific">Nitrososphaera gargensis (strain Ga9.2)</name>
    <dbReference type="NCBI Taxonomy" id="1237085"/>
    <lineage>
        <taxon>Archaea</taxon>
        <taxon>Nitrososphaerota</taxon>
        <taxon>Nitrososphaeria</taxon>
        <taxon>Nitrososphaerales</taxon>
        <taxon>Nitrososphaeraceae</taxon>
        <taxon>Nitrososphaera</taxon>
    </lineage>
</organism>
<dbReference type="STRING" id="1237085.Ngar_c01900"/>
<dbReference type="KEGG" id="nga:Ngar_c01900"/>
<dbReference type="InterPro" id="IPR029063">
    <property type="entry name" value="SAM-dependent_MTases_sf"/>
</dbReference>
<keyword evidence="2" id="KW-0489">Methyltransferase</keyword>
<dbReference type="InterPro" id="IPR052514">
    <property type="entry name" value="SAM-dependent_MTase"/>
</dbReference>
<dbReference type="GeneID" id="13796366"/>
<dbReference type="InterPro" id="IPR006342">
    <property type="entry name" value="FkbM_mtfrase"/>
</dbReference>
<keyword evidence="2" id="KW-0808">Transferase</keyword>
<protein>
    <submittedName>
        <fullName evidence="2">Putative methyltransferase FkbM family</fullName>
    </submittedName>
</protein>
<dbReference type="GO" id="GO:0008168">
    <property type="term" value="F:methyltransferase activity"/>
    <property type="evidence" value="ECO:0007669"/>
    <property type="project" value="UniProtKB-KW"/>
</dbReference>
<gene>
    <name evidence="2" type="ordered locus">Ngar_c01900</name>
</gene>
<dbReference type="SUPFAM" id="SSF53335">
    <property type="entry name" value="S-adenosyl-L-methionine-dependent methyltransferases"/>
    <property type="match status" value="1"/>
</dbReference>
<sequence>MKSFRYDDGLDFVYRHTDHLISLAEVLLLDTYHADLLKKGDTVVDLGAGIGDFSLLASRRVGPNGKVIALEPNAEDYETLKINIEKNGCTNVIVLNMGVAGEPGQKEISFWDRRYSFAADTLENILAHLRIEKKINFIKMDIEGFETGVIRNSIGTIEQADVISIEMHGTKEEVDRMLQPRRFAFMPSDRWRACKNFVSSMAAHPRAALEILLLTAKTYPRIVRMRVNQTRRNDRLITGVYIKPAGRAAVVIQ</sequence>
<dbReference type="RefSeq" id="WP_015017712.1">
    <property type="nucleotide sequence ID" value="NC_018719.1"/>
</dbReference>
<evidence type="ECO:0000313" key="3">
    <source>
        <dbReference type="Proteomes" id="UP000008037"/>
    </source>
</evidence>
<dbReference type="Pfam" id="PF05050">
    <property type="entry name" value="Methyltransf_21"/>
    <property type="match status" value="1"/>
</dbReference>
<dbReference type="Proteomes" id="UP000008037">
    <property type="component" value="Chromosome"/>
</dbReference>
<reference evidence="2 3" key="1">
    <citation type="journal article" date="2012" name="Environ. Microbiol.">
        <title>The genome of the ammonia-oxidizing Candidatus Nitrososphaera gargensis: insights into metabolic versatility and environmental adaptations.</title>
        <authorList>
            <person name="Spang A."/>
            <person name="Poehlein A."/>
            <person name="Offre P."/>
            <person name="Zumbragel S."/>
            <person name="Haider S."/>
            <person name="Rychlik N."/>
            <person name="Nowka B."/>
            <person name="Schmeisser C."/>
            <person name="Lebedeva E.V."/>
            <person name="Rattei T."/>
            <person name="Bohm C."/>
            <person name="Schmid M."/>
            <person name="Galushko A."/>
            <person name="Hatzenpichler R."/>
            <person name="Weinmaier T."/>
            <person name="Daniel R."/>
            <person name="Schleper C."/>
            <person name="Spieck E."/>
            <person name="Streit W."/>
            <person name="Wagner M."/>
        </authorList>
    </citation>
    <scope>NUCLEOTIDE SEQUENCE [LARGE SCALE GENOMIC DNA]</scope>
    <source>
        <strain evidence="3">Ga9.2</strain>
    </source>
</reference>
<evidence type="ECO:0000313" key="2">
    <source>
        <dbReference type="EMBL" id="AFU57139.1"/>
    </source>
</evidence>
<dbReference type="PANTHER" id="PTHR34203">
    <property type="entry name" value="METHYLTRANSFERASE, FKBM FAMILY PROTEIN"/>
    <property type="match status" value="1"/>
</dbReference>
<dbReference type="OrthoDB" id="10394at2157"/>
<dbReference type="InParanoid" id="K0ILK7"/>
<proteinExistence type="predicted"/>
<evidence type="ECO:0000259" key="1">
    <source>
        <dbReference type="Pfam" id="PF05050"/>
    </source>
</evidence>
<feature type="domain" description="Methyltransferase FkbM" evidence="1">
    <location>
        <begin position="45"/>
        <end position="179"/>
    </location>
</feature>
<dbReference type="PANTHER" id="PTHR34203:SF15">
    <property type="entry name" value="SLL1173 PROTEIN"/>
    <property type="match status" value="1"/>
</dbReference>